<accession>A0A6J5MMR5</accession>
<protein>
    <submittedName>
        <fullName evidence="1">SaV-like</fullName>
    </submittedName>
</protein>
<reference evidence="1" key="1">
    <citation type="submission" date="2020-04" db="EMBL/GenBank/DDBJ databases">
        <authorList>
            <person name="Chiriac C."/>
            <person name="Salcher M."/>
            <person name="Ghai R."/>
            <person name="Kavagutti S V."/>
        </authorList>
    </citation>
    <scope>NUCLEOTIDE SEQUENCE</scope>
</reference>
<evidence type="ECO:0000313" key="1">
    <source>
        <dbReference type="EMBL" id="CAB4146927.1"/>
    </source>
</evidence>
<name>A0A6J5MMR5_9CAUD</name>
<dbReference type="Pfam" id="PF11753">
    <property type="entry name" value="DUF3310"/>
    <property type="match status" value="1"/>
</dbReference>
<gene>
    <name evidence="1" type="ORF">UFOVP506_3</name>
</gene>
<organism evidence="1">
    <name type="scientific">uncultured Caudovirales phage</name>
    <dbReference type="NCBI Taxonomy" id="2100421"/>
    <lineage>
        <taxon>Viruses</taxon>
        <taxon>Duplodnaviria</taxon>
        <taxon>Heunggongvirae</taxon>
        <taxon>Uroviricota</taxon>
        <taxon>Caudoviricetes</taxon>
        <taxon>Peduoviridae</taxon>
        <taxon>Maltschvirus</taxon>
        <taxon>Maltschvirus maltsch</taxon>
    </lineage>
</organism>
<dbReference type="EMBL" id="LR796491">
    <property type="protein sequence ID" value="CAB4146927.1"/>
    <property type="molecule type" value="Genomic_DNA"/>
</dbReference>
<dbReference type="InterPro" id="IPR021739">
    <property type="entry name" value="SaV-like"/>
</dbReference>
<proteinExistence type="predicted"/>
<sequence>MYGNDFMRYKEIRDALNDEVVDVVNHPSHYKSGGIEAIEGIEASMGPEAYAGYLKGNIMKYMWRYERKGKPIEDLKKARWYLDRLIGLRERKAD</sequence>